<dbReference type="Proteomes" id="UP000831963">
    <property type="component" value="Chromosome"/>
</dbReference>
<sequence>MDEPRTNTRARIDIDGREFLLDGDRDLLELMGRIEAAARSEPTFVDISDRNGLVSVLVSPGARVVISVEHVSSVALVEEAPVHPIADWDL</sequence>
<reference evidence="1 2" key="1">
    <citation type="submission" date="2021-06" db="EMBL/GenBank/DDBJ databases">
        <title>Genome-based taxonomic framework of Microbacterium strains isolated from marine environment, the description of four new species and reclassification of four preexisting species.</title>
        <authorList>
            <person name="Lee S.D."/>
            <person name="Kim S.-M."/>
            <person name="Byeon Y.-S."/>
            <person name="Yang H.L."/>
            <person name="Kim I.S."/>
        </authorList>
    </citation>
    <scope>NUCLEOTIDE SEQUENCE [LARGE SCALE GENOMIC DNA]</scope>
    <source>
        <strain evidence="1 2">SSW1-36</strain>
    </source>
</reference>
<gene>
    <name evidence="1" type="ORF">KV396_03490</name>
</gene>
<dbReference type="RefSeq" id="WP_247624631.1">
    <property type="nucleotide sequence ID" value="NZ_CP078077.1"/>
</dbReference>
<evidence type="ECO:0000313" key="1">
    <source>
        <dbReference type="EMBL" id="UPL13584.1"/>
    </source>
</evidence>
<protein>
    <submittedName>
        <fullName evidence="1">Uncharacterized protein</fullName>
    </submittedName>
</protein>
<evidence type="ECO:0000313" key="2">
    <source>
        <dbReference type="Proteomes" id="UP000831963"/>
    </source>
</evidence>
<organism evidence="1 2">
    <name type="scientific">Microbacterium galbinum</name>
    <dbReference type="NCBI Taxonomy" id="2851646"/>
    <lineage>
        <taxon>Bacteria</taxon>
        <taxon>Bacillati</taxon>
        <taxon>Actinomycetota</taxon>
        <taxon>Actinomycetes</taxon>
        <taxon>Micrococcales</taxon>
        <taxon>Microbacteriaceae</taxon>
        <taxon>Microbacterium</taxon>
    </lineage>
</organism>
<keyword evidence="2" id="KW-1185">Reference proteome</keyword>
<proteinExistence type="predicted"/>
<accession>A0ABY4ILS7</accession>
<name>A0ABY4ILS7_9MICO</name>
<dbReference type="EMBL" id="CP078077">
    <property type="protein sequence ID" value="UPL13584.1"/>
    <property type="molecule type" value="Genomic_DNA"/>
</dbReference>